<feature type="signal peptide" evidence="2">
    <location>
        <begin position="1"/>
        <end position="22"/>
    </location>
</feature>
<protein>
    <submittedName>
        <fullName evidence="3">Uncharacterized protein</fullName>
    </submittedName>
</protein>
<name>A0A3N4L756_9PEZI</name>
<sequence>MTKANPVCLLVILHMLPPRANTPPPRAAYFELKKFAPPIKYNDYAKVSDTILKMPKSTMGPQLVKAHQVMPVGYQTTRLNQHLGIGRVVSKVHGLNAIQYHWKTLNGQHAPAPAPAPTSAPAPPPFLPLSPPLTPPQNVAADPTASILAILRPGGRCTNRASRG</sequence>
<evidence type="ECO:0000313" key="3">
    <source>
        <dbReference type="EMBL" id="RPB18683.1"/>
    </source>
</evidence>
<accession>A0A3N4L756</accession>
<evidence type="ECO:0000256" key="1">
    <source>
        <dbReference type="SAM" id="MobiDB-lite"/>
    </source>
</evidence>
<organism evidence="3 4">
    <name type="scientific">Terfezia boudieri ATCC MYA-4762</name>
    <dbReference type="NCBI Taxonomy" id="1051890"/>
    <lineage>
        <taxon>Eukaryota</taxon>
        <taxon>Fungi</taxon>
        <taxon>Dikarya</taxon>
        <taxon>Ascomycota</taxon>
        <taxon>Pezizomycotina</taxon>
        <taxon>Pezizomycetes</taxon>
        <taxon>Pezizales</taxon>
        <taxon>Pezizaceae</taxon>
        <taxon>Terfezia</taxon>
    </lineage>
</organism>
<dbReference type="InParanoid" id="A0A3N4L756"/>
<reference evidence="3 4" key="1">
    <citation type="journal article" date="2018" name="Nat. Ecol. Evol.">
        <title>Pezizomycetes genomes reveal the molecular basis of ectomycorrhizal truffle lifestyle.</title>
        <authorList>
            <person name="Murat C."/>
            <person name="Payen T."/>
            <person name="Noel B."/>
            <person name="Kuo A."/>
            <person name="Morin E."/>
            <person name="Chen J."/>
            <person name="Kohler A."/>
            <person name="Krizsan K."/>
            <person name="Balestrini R."/>
            <person name="Da Silva C."/>
            <person name="Montanini B."/>
            <person name="Hainaut M."/>
            <person name="Levati E."/>
            <person name="Barry K.W."/>
            <person name="Belfiori B."/>
            <person name="Cichocki N."/>
            <person name="Clum A."/>
            <person name="Dockter R.B."/>
            <person name="Fauchery L."/>
            <person name="Guy J."/>
            <person name="Iotti M."/>
            <person name="Le Tacon F."/>
            <person name="Lindquist E.A."/>
            <person name="Lipzen A."/>
            <person name="Malagnac F."/>
            <person name="Mello A."/>
            <person name="Molinier V."/>
            <person name="Miyauchi S."/>
            <person name="Poulain J."/>
            <person name="Riccioni C."/>
            <person name="Rubini A."/>
            <person name="Sitrit Y."/>
            <person name="Splivallo R."/>
            <person name="Traeger S."/>
            <person name="Wang M."/>
            <person name="Zifcakova L."/>
            <person name="Wipf D."/>
            <person name="Zambonelli A."/>
            <person name="Paolocci F."/>
            <person name="Nowrousian M."/>
            <person name="Ottonello S."/>
            <person name="Baldrian P."/>
            <person name="Spatafora J.W."/>
            <person name="Henrissat B."/>
            <person name="Nagy L.G."/>
            <person name="Aury J.M."/>
            <person name="Wincker P."/>
            <person name="Grigoriev I.V."/>
            <person name="Bonfante P."/>
            <person name="Martin F.M."/>
        </authorList>
    </citation>
    <scope>NUCLEOTIDE SEQUENCE [LARGE SCALE GENOMIC DNA]</scope>
    <source>
        <strain evidence="3 4">ATCC MYA-4762</strain>
    </source>
</reference>
<feature type="chain" id="PRO_5018071635" evidence="2">
    <location>
        <begin position="23"/>
        <end position="164"/>
    </location>
</feature>
<keyword evidence="4" id="KW-1185">Reference proteome</keyword>
<proteinExistence type="predicted"/>
<dbReference type="Proteomes" id="UP000267821">
    <property type="component" value="Unassembled WGS sequence"/>
</dbReference>
<feature type="region of interest" description="Disordered" evidence="1">
    <location>
        <begin position="108"/>
        <end position="141"/>
    </location>
</feature>
<dbReference type="EMBL" id="ML121615">
    <property type="protein sequence ID" value="RPB18683.1"/>
    <property type="molecule type" value="Genomic_DNA"/>
</dbReference>
<gene>
    <name evidence="3" type="ORF">L211DRAFT_853896</name>
</gene>
<feature type="compositionally biased region" description="Pro residues" evidence="1">
    <location>
        <begin position="112"/>
        <end position="135"/>
    </location>
</feature>
<keyword evidence="2" id="KW-0732">Signal</keyword>
<evidence type="ECO:0000313" key="4">
    <source>
        <dbReference type="Proteomes" id="UP000267821"/>
    </source>
</evidence>
<evidence type="ECO:0000256" key="2">
    <source>
        <dbReference type="SAM" id="SignalP"/>
    </source>
</evidence>
<dbReference type="AlphaFoldDB" id="A0A3N4L756"/>